<protein>
    <recommendedName>
        <fullName evidence="1">AraC effector-binding domain-containing protein</fullName>
    </recommendedName>
</protein>
<organism evidence="2 3">
    <name type="scientific">Anaerococcus octavius</name>
    <dbReference type="NCBI Taxonomy" id="54007"/>
    <lineage>
        <taxon>Bacteria</taxon>
        <taxon>Bacillati</taxon>
        <taxon>Bacillota</taxon>
        <taxon>Tissierellia</taxon>
        <taxon>Tissierellales</taxon>
        <taxon>Peptoniphilaceae</taxon>
        <taxon>Anaerococcus</taxon>
    </lineage>
</organism>
<evidence type="ECO:0000259" key="1">
    <source>
        <dbReference type="SMART" id="SM00871"/>
    </source>
</evidence>
<gene>
    <name evidence="2" type="ORF">CYJ34_05560</name>
</gene>
<accession>A0A2I1M944</accession>
<comment type="caution">
    <text evidence="2">The sequence shown here is derived from an EMBL/GenBank/DDBJ whole genome shotgun (WGS) entry which is preliminary data.</text>
</comment>
<dbReference type="Proteomes" id="UP000234335">
    <property type="component" value="Unassembled WGS sequence"/>
</dbReference>
<sequence length="152" mass="17839">MQVNVDKKLAFKIAGQSFTIKNREDAEDIKKEFLKEYEELIKSFGSAFGLMEYNAIDQNYNYFIGFEICDPDLIENNNFIINEIPESTYLEVPVDTDGGIKEAYRYTYEDYFPNKKYFHGLGPDIEFYQYDEENNSIGNTKLFICLRENPHA</sequence>
<dbReference type="Pfam" id="PF14526">
    <property type="entry name" value="Cass2"/>
    <property type="match status" value="1"/>
</dbReference>
<dbReference type="InterPro" id="IPR029441">
    <property type="entry name" value="Cass2"/>
</dbReference>
<dbReference type="Gene3D" id="3.20.80.10">
    <property type="entry name" value="Regulatory factor, effector binding domain"/>
    <property type="match status" value="1"/>
</dbReference>
<dbReference type="AlphaFoldDB" id="A0A2I1M944"/>
<reference evidence="2 3" key="1">
    <citation type="submission" date="2017-12" db="EMBL/GenBank/DDBJ databases">
        <title>Phylogenetic diversity of female urinary microbiome.</title>
        <authorList>
            <person name="Thomas-White K."/>
            <person name="Wolfe A.J."/>
        </authorList>
    </citation>
    <scope>NUCLEOTIDE SEQUENCE [LARGE SCALE GENOMIC DNA]</scope>
    <source>
        <strain evidence="2 3">UMB0119</strain>
    </source>
</reference>
<dbReference type="SMART" id="SM00871">
    <property type="entry name" value="AraC_E_bind"/>
    <property type="match status" value="1"/>
</dbReference>
<dbReference type="InterPro" id="IPR011256">
    <property type="entry name" value="Reg_factor_effector_dom_sf"/>
</dbReference>
<keyword evidence="3" id="KW-1185">Reference proteome</keyword>
<dbReference type="SUPFAM" id="SSF55136">
    <property type="entry name" value="Probable bacterial effector-binding domain"/>
    <property type="match status" value="1"/>
</dbReference>
<feature type="domain" description="AraC effector-binding" evidence="1">
    <location>
        <begin position="1"/>
        <end position="147"/>
    </location>
</feature>
<evidence type="ECO:0000313" key="2">
    <source>
        <dbReference type="EMBL" id="PKZ16663.1"/>
    </source>
</evidence>
<dbReference type="EMBL" id="PKGS01000003">
    <property type="protein sequence ID" value="PKZ16663.1"/>
    <property type="molecule type" value="Genomic_DNA"/>
</dbReference>
<dbReference type="RefSeq" id="WP_101540324.1">
    <property type="nucleotide sequence ID" value="NZ_PKGS01000003.1"/>
</dbReference>
<proteinExistence type="predicted"/>
<dbReference type="InterPro" id="IPR010499">
    <property type="entry name" value="AraC_E-bd"/>
</dbReference>
<evidence type="ECO:0000313" key="3">
    <source>
        <dbReference type="Proteomes" id="UP000234335"/>
    </source>
</evidence>
<name>A0A2I1M944_9FIRM</name>